<keyword evidence="1" id="KW-0808">Transferase</keyword>
<dbReference type="AlphaFoldDB" id="W1XYB7"/>
<accession>W1XYB7</accession>
<organism evidence="1">
    <name type="scientific">human gut metagenome</name>
    <dbReference type="NCBI Taxonomy" id="408170"/>
    <lineage>
        <taxon>unclassified sequences</taxon>
        <taxon>metagenomes</taxon>
        <taxon>organismal metagenomes</taxon>
    </lineage>
</organism>
<keyword evidence="1" id="KW-0418">Kinase</keyword>
<evidence type="ECO:0000313" key="1">
    <source>
        <dbReference type="EMBL" id="ETJ34430.1"/>
    </source>
</evidence>
<comment type="caution">
    <text evidence="1">The sequence shown here is derived from an EMBL/GenBank/DDBJ whole genome shotgun (WGS) entry which is preliminary data.</text>
</comment>
<dbReference type="GO" id="GO:0004674">
    <property type="term" value="F:protein serine/threonine kinase activity"/>
    <property type="evidence" value="ECO:0007669"/>
    <property type="project" value="UniProtKB-KW"/>
</dbReference>
<name>W1XYB7_9ZZZZ</name>
<protein>
    <submittedName>
        <fullName evidence="1">Serine/threonine protein kinase with PASTA sensorS</fullName>
    </submittedName>
</protein>
<dbReference type="EMBL" id="AZMM01011146">
    <property type="protein sequence ID" value="ETJ34430.1"/>
    <property type="molecule type" value="Genomic_DNA"/>
</dbReference>
<gene>
    <name evidence="1" type="ORF">Q604_UNBC11146G0002</name>
</gene>
<proteinExistence type="predicted"/>
<keyword evidence="1" id="KW-0723">Serine/threonine-protein kinase</keyword>
<sequence>YDDTNKPGDRVVKKVSGVGNVRIEVYLNGALVQETAL</sequence>
<feature type="non-terminal residue" evidence="1">
    <location>
        <position position="1"/>
    </location>
</feature>
<reference evidence="1" key="1">
    <citation type="submission" date="2013-12" db="EMBL/GenBank/DDBJ databases">
        <title>A Varibaculum cambriense genome reconstructed from a premature infant gut community with otherwise low bacterial novelty that shifts toward anaerobic metabolism during the third week of life.</title>
        <authorList>
            <person name="Brown C.T."/>
            <person name="Sharon I."/>
            <person name="Thomas B.C."/>
            <person name="Castelle C.J."/>
            <person name="Morowitz M.J."/>
            <person name="Banfield J.F."/>
        </authorList>
    </citation>
    <scope>NUCLEOTIDE SEQUENCE</scope>
</reference>